<feature type="region of interest" description="Disordered" evidence="1">
    <location>
        <begin position="135"/>
        <end position="160"/>
    </location>
</feature>
<comment type="caution">
    <text evidence="2">The sequence shown here is derived from an EMBL/GenBank/DDBJ whole genome shotgun (WGS) entry which is preliminary data.</text>
</comment>
<dbReference type="Proteomes" id="UP000529783">
    <property type="component" value="Unassembled WGS sequence"/>
</dbReference>
<accession>A0A7Y9EI49</accession>
<reference evidence="2 3" key="1">
    <citation type="submission" date="2020-07" db="EMBL/GenBank/DDBJ databases">
        <title>Sequencing the genomes of 1000 actinobacteria strains.</title>
        <authorList>
            <person name="Klenk H.-P."/>
        </authorList>
    </citation>
    <scope>NUCLEOTIDE SEQUENCE [LARGE SCALE GENOMIC DNA]</scope>
    <source>
        <strain evidence="2 3">DSM 40398</strain>
    </source>
</reference>
<sequence>MDLLLSYVLGLASALPFLYVFRTRRSEAPAKPTAVAADAVRDGGGPTPDRRLAELAETVIGLGEEIGRLTFDPAAPDVPPESLADYRRVLDGYSGATDALDSGDFEQVRQELAHARNALVRMDARAHRLPVPVDVSRAARERGGPPSPQPLQDRRFSYSGSNEREYTIPIDWPEPGRSAIMEVTRNGTGSTEFNSVLVMAEQNRPKTLRVRILGGSARARFYLATTPDSFEAPTHLRIAPSEVHRGTGTWTVRLHPLSEAVELVREHQGSGAEVLVHHARAPAVLGIHVSGPSGWEVEYRCLKKHGRWERCRFGRLETLMYDFLDEDRKSARICGPGLIVVHAAESARWSLSVAPPRPAPPSGPLSGIRRLFEI</sequence>
<dbReference type="EMBL" id="JACCBA010000001">
    <property type="protein sequence ID" value="NYD48168.1"/>
    <property type="molecule type" value="Genomic_DNA"/>
</dbReference>
<organism evidence="2 3">
    <name type="scientific">Actinomadura luteofluorescens</name>
    <dbReference type="NCBI Taxonomy" id="46163"/>
    <lineage>
        <taxon>Bacteria</taxon>
        <taxon>Bacillati</taxon>
        <taxon>Actinomycetota</taxon>
        <taxon>Actinomycetes</taxon>
        <taxon>Streptosporangiales</taxon>
        <taxon>Thermomonosporaceae</taxon>
        <taxon>Actinomadura</taxon>
    </lineage>
</organism>
<evidence type="ECO:0000313" key="2">
    <source>
        <dbReference type="EMBL" id="NYD48168.1"/>
    </source>
</evidence>
<evidence type="ECO:0000313" key="3">
    <source>
        <dbReference type="Proteomes" id="UP000529783"/>
    </source>
</evidence>
<protein>
    <submittedName>
        <fullName evidence="2">Uncharacterized protein</fullName>
    </submittedName>
</protein>
<name>A0A7Y9EI49_9ACTN</name>
<proteinExistence type="predicted"/>
<dbReference type="RefSeq" id="WP_179845131.1">
    <property type="nucleotide sequence ID" value="NZ_JACCBA010000001.1"/>
</dbReference>
<dbReference type="AlphaFoldDB" id="A0A7Y9EI49"/>
<keyword evidence="3" id="KW-1185">Reference proteome</keyword>
<evidence type="ECO:0000256" key="1">
    <source>
        <dbReference type="SAM" id="MobiDB-lite"/>
    </source>
</evidence>
<gene>
    <name evidence="2" type="ORF">BJY14_004151</name>
</gene>